<keyword evidence="4" id="KW-1133">Transmembrane helix</keyword>
<proteinExistence type="inferred from homology"/>
<gene>
    <name evidence="11" type="ORF">MAR_030757</name>
</gene>
<dbReference type="InterPro" id="IPR008518">
    <property type="entry name" value="Mff/Tango-11"/>
</dbReference>
<evidence type="ECO:0000256" key="2">
    <source>
        <dbReference type="ARBA" id="ARBA00022692"/>
    </source>
</evidence>
<evidence type="ECO:0000256" key="4">
    <source>
        <dbReference type="ARBA" id="ARBA00022989"/>
    </source>
</evidence>
<dbReference type="PANTHER" id="PTHR16501">
    <property type="entry name" value="TRANSPORT AND GOLGI ORGANIZATION PROTEIN 11"/>
    <property type="match status" value="1"/>
</dbReference>
<dbReference type="Pfam" id="PF05644">
    <property type="entry name" value="Miff"/>
    <property type="match status" value="1"/>
</dbReference>
<evidence type="ECO:0000256" key="8">
    <source>
        <dbReference type="ARBA" id="ARBA00023140"/>
    </source>
</evidence>
<keyword evidence="6 9" id="KW-0496">Mitochondrion</keyword>
<keyword evidence="2" id="KW-0812">Transmembrane</keyword>
<evidence type="ECO:0000313" key="12">
    <source>
        <dbReference type="Proteomes" id="UP001164746"/>
    </source>
</evidence>
<organism evidence="11 12">
    <name type="scientific">Mya arenaria</name>
    <name type="common">Soft-shell clam</name>
    <dbReference type="NCBI Taxonomy" id="6604"/>
    <lineage>
        <taxon>Eukaryota</taxon>
        <taxon>Metazoa</taxon>
        <taxon>Spiralia</taxon>
        <taxon>Lophotrochozoa</taxon>
        <taxon>Mollusca</taxon>
        <taxon>Bivalvia</taxon>
        <taxon>Autobranchia</taxon>
        <taxon>Heteroconchia</taxon>
        <taxon>Euheterodonta</taxon>
        <taxon>Imparidentia</taxon>
        <taxon>Neoheterodontei</taxon>
        <taxon>Myida</taxon>
        <taxon>Myoidea</taxon>
        <taxon>Myidae</taxon>
        <taxon>Mya</taxon>
    </lineage>
</organism>
<protein>
    <recommendedName>
        <fullName evidence="9">Mitochondrial fission factor</fullName>
    </recommendedName>
</protein>
<evidence type="ECO:0000259" key="10">
    <source>
        <dbReference type="Pfam" id="PF05644"/>
    </source>
</evidence>
<keyword evidence="8 9" id="KW-0576">Peroxisome</keyword>
<keyword evidence="3 9" id="KW-1000">Mitochondrion outer membrane</keyword>
<sequence>MAEDTDKYNRRSFVASLPSDYSDVQPQSYDPDFISSISNQMQVPDKIPVLNGGDTEFDMRRGMDWSDDRGKSHAMNVPERIMLAGGGHHVGGRQDVHLNFDSLPRGSSETVGLLTPPHTLTLDEQFPSLESSNDDEEENNGTADANHTTIRFPYAVWGGFCSAQITVDETE</sequence>
<comment type="function">
    <text evidence="9">Plays a role in mitochondrial and peroxisomal fission. Promotes the recruitment and association of the fission mediator dynamin-related protein 1 (DNM1L) to the mitochondrial surface.</text>
</comment>
<keyword evidence="12" id="KW-1185">Reference proteome</keyword>
<feature type="domain" description="Mff-like" evidence="10">
    <location>
        <begin position="27"/>
        <end position="141"/>
    </location>
</feature>
<evidence type="ECO:0000256" key="5">
    <source>
        <dbReference type="ARBA" id="ARBA00023054"/>
    </source>
</evidence>
<evidence type="ECO:0000256" key="9">
    <source>
        <dbReference type="RuleBase" id="RU368040"/>
    </source>
</evidence>
<comment type="similarity">
    <text evidence="1 9">Belongs to the Tango11 family.</text>
</comment>
<keyword evidence="7" id="KW-0472">Membrane</keyword>
<dbReference type="EMBL" id="CP111021">
    <property type="protein sequence ID" value="WAR16163.1"/>
    <property type="molecule type" value="Genomic_DNA"/>
</dbReference>
<keyword evidence="5" id="KW-0175">Coiled coil</keyword>
<dbReference type="PANTHER" id="PTHR16501:SF6">
    <property type="entry name" value="TRANSPORT AND GOLGI ORGANIZATION PROTEIN 11"/>
    <property type="match status" value="1"/>
</dbReference>
<evidence type="ECO:0000313" key="11">
    <source>
        <dbReference type="EMBL" id="WAR16163.1"/>
    </source>
</evidence>
<evidence type="ECO:0000256" key="7">
    <source>
        <dbReference type="ARBA" id="ARBA00023136"/>
    </source>
</evidence>
<dbReference type="InterPro" id="IPR039433">
    <property type="entry name" value="Mff-like_dom"/>
</dbReference>
<evidence type="ECO:0000256" key="3">
    <source>
        <dbReference type="ARBA" id="ARBA00022787"/>
    </source>
</evidence>
<evidence type="ECO:0000256" key="6">
    <source>
        <dbReference type="ARBA" id="ARBA00023128"/>
    </source>
</evidence>
<accession>A0ABY7F645</accession>
<name>A0ABY7F645_MYAAR</name>
<comment type="subcellular location">
    <subcellularLocation>
        <location evidence="9">Mitochondrion outer membrane</location>
        <topology evidence="9">Single-pass type IV membrane protein</topology>
    </subcellularLocation>
    <subcellularLocation>
        <location evidence="9">Peroxisome</location>
    </subcellularLocation>
</comment>
<evidence type="ECO:0000256" key="1">
    <source>
        <dbReference type="ARBA" id="ARBA00009806"/>
    </source>
</evidence>
<reference evidence="11" key="1">
    <citation type="submission" date="2022-11" db="EMBL/GenBank/DDBJ databases">
        <title>Centuries of genome instability and evolution in soft-shell clam transmissible cancer (bioRxiv).</title>
        <authorList>
            <person name="Hart S.F.M."/>
            <person name="Yonemitsu M.A."/>
            <person name="Giersch R.M."/>
            <person name="Beal B.F."/>
            <person name="Arriagada G."/>
            <person name="Davis B.W."/>
            <person name="Ostrander E.A."/>
            <person name="Goff S.P."/>
            <person name="Metzger M.J."/>
        </authorList>
    </citation>
    <scope>NUCLEOTIDE SEQUENCE</scope>
    <source>
        <strain evidence="11">MELC-2E11</strain>
        <tissue evidence="11">Siphon/mantle</tissue>
    </source>
</reference>
<dbReference type="Proteomes" id="UP001164746">
    <property type="component" value="Chromosome 10"/>
</dbReference>